<dbReference type="RefSeq" id="WP_227002483.1">
    <property type="nucleotide sequence ID" value="NZ_BDLU01000053.1"/>
</dbReference>
<reference evidence="2" key="1">
    <citation type="submission" date="2017-01" db="EMBL/GenBank/DDBJ databases">
        <title>Komagataeibacter sp. MSKU9 whole genome sequencing project.</title>
        <authorList>
            <person name="Matsutani M."/>
            <person name="Naloka K."/>
            <person name="Theeragool G."/>
            <person name="Yakushi T."/>
            <person name="Matsushita K."/>
        </authorList>
    </citation>
    <scope>NUCLEOTIDE SEQUENCE [LARGE SCALE GENOMIC DNA]</scope>
    <source>
        <strain evidence="2">MSKU9</strain>
    </source>
</reference>
<gene>
    <name evidence="1" type="ORF">MSKU9_2348</name>
</gene>
<dbReference type="AlphaFoldDB" id="A0A4P5NV39"/>
<comment type="caution">
    <text evidence="1">The sequence shown here is derived from an EMBL/GenBank/DDBJ whole genome shotgun (WGS) entry which is preliminary data.</text>
</comment>
<name>A0A4P5NV39_9PROT</name>
<evidence type="ECO:0000313" key="2">
    <source>
        <dbReference type="Proteomes" id="UP000315095"/>
    </source>
</evidence>
<sequence length="224" mass="24815">MIWFEPFASRMWRSRLLRAFLLHEQASAIWQQHRPSGCTLPDCFVGMGNGSAEFRGVVIGGTRDTSLPEGWDLEARTVLFTDDHEVTVIYGWRATDVSAERSCFQDHLMQEKVMMAISSYADLGVARLAIKEALAGAFARSALAGAIWNRHVCCRGMGIEDDLPIPETAVRLYERVGCPVGLVIDGCWERGFGNWDLSCPVTLLLASGEVTRTRGCLAEGMEEL</sequence>
<protein>
    <submittedName>
        <fullName evidence="1">Uncharacterized protein</fullName>
    </submittedName>
</protein>
<keyword evidence="2" id="KW-1185">Reference proteome</keyword>
<organism evidence="1 2">
    <name type="scientific">Komagataeibacter diospyri</name>
    <dbReference type="NCBI Taxonomy" id="1932662"/>
    <lineage>
        <taxon>Bacteria</taxon>
        <taxon>Pseudomonadati</taxon>
        <taxon>Pseudomonadota</taxon>
        <taxon>Alphaproteobacteria</taxon>
        <taxon>Acetobacterales</taxon>
        <taxon>Acetobacteraceae</taxon>
        <taxon>Komagataeibacter</taxon>
    </lineage>
</organism>
<evidence type="ECO:0000313" key="1">
    <source>
        <dbReference type="EMBL" id="GCE84207.1"/>
    </source>
</evidence>
<dbReference type="EMBL" id="BDLU01000053">
    <property type="protein sequence ID" value="GCE84207.1"/>
    <property type="molecule type" value="Genomic_DNA"/>
</dbReference>
<proteinExistence type="predicted"/>
<accession>A0A4P5NV39</accession>
<dbReference type="Proteomes" id="UP000315095">
    <property type="component" value="Unassembled WGS sequence"/>
</dbReference>